<dbReference type="AlphaFoldDB" id="A0A173RHW9"/>
<dbReference type="RefSeq" id="WP_055213561.1">
    <property type="nucleotide sequence ID" value="NZ_CYXO01000002.1"/>
</dbReference>
<sequence length="78" mass="9060">MEPINKPETDLLGRRWYRIDVYKGDKLYDRLCITAESDKAAELACHREATKLALLGKTRTLRLYPDDRSHLLAEINSK</sequence>
<organism evidence="1 2">
    <name type="scientific">Dorea longicatena</name>
    <dbReference type="NCBI Taxonomy" id="88431"/>
    <lineage>
        <taxon>Bacteria</taxon>
        <taxon>Bacillati</taxon>
        <taxon>Bacillota</taxon>
        <taxon>Clostridia</taxon>
        <taxon>Lachnospirales</taxon>
        <taxon>Lachnospiraceae</taxon>
        <taxon>Dorea</taxon>
    </lineage>
</organism>
<gene>
    <name evidence="1" type="ORF">ERS852573_00476</name>
</gene>
<reference evidence="1 2" key="1">
    <citation type="submission" date="2015-09" db="EMBL/GenBank/DDBJ databases">
        <authorList>
            <consortium name="Pathogen Informatics"/>
        </authorList>
    </citation>
    <scope>NUCLEOTIDE SEQUENCE [LARGE SCALE GENOMIC DNA]</scope>
    <source>
        <strain evidence="1 2">2789STDY5834961</strain>
    </source>
</reference>
<protein>
    <submittedName>
        <fullName evidence="1">Uncharacterized protein</fullName>
    </submittedName>
</protein>
<accession>A0A173RHW9</accession>
<dbReference type="EMBL" id="CYXO01000002">
    <property type="protein sequence ID" value="CUM77385.1"/>
    <property type="molecule type" value="Genomic_DNA"/>
</dbReference>
<dbReference type="Proteomes" id="UP000095597">
    <property type="component" value="Unassembled WGS sequence"/>
</dbReference>
<proteinExistence type="predicted"/>
<name>A0A173RHW9_9FIRM</name>
<evidence type="ECO:0000313" key="1">
    <source>
        <dbReference type="EMBL" id="CUM77385.1"/>
    </source>
</evidence>
<evidence type="ECO:0000313" key="2">
    <source>
        <dbReference type="Proteomes" id="UP000095597"/>
    </source>
</evidence>